<keyword evidence="2 4" id="KW-0697">Rotamase</keyword>
<accession>F0Y4K2</accession>
<evidence type="ECO:0000256" key="2">
    <source>
        <dbReference type="ARBA" id="ARBA00023110"/>
    </source>
</evidence>
<dbReference type="FunFam" id="2.40.100.10:FF:000025">
    <property type="entry name" value="Peptidyl-prolyl cis-trans isomerase CYP19-2"/>
    <property type="match status" value="1"/>
</dbReference>
<dbReference type="PIRSF" id="PIRSF001467">
    <property type="entry name" value="Peptidylpro_ismrse"/>
    <property type="match status" value="1"/>
</dbReference>
<dbReference type="RefSeq" id="XP_009034777.1">
    <property type="nucleotide sequence ID" value="XM_009036529.1"/>
</dbReference>
<dbReference type="GO" id="GO:0003755">
    <property type="term" value="F:peptidyl-prolyl cis-trans isomerase activity"/>
    <property type="evidence" value="ECO:0007669"/>
    <property type="project" value="UniProtKB-UniRule"/>
</dbReference>
<dbReference type="OrthoDB" id="193499at2759"/>
<dbReference type="PROSITE" id="PS50072">
    <property type="entry name" value="CSA_PPIASE_2"/>
    <property type="match status" value="1"/>
</dbReference>
<dbReference type="EC" id="5.2.1.8" evidence="4"/>
<feature type="non-terminal residue" evidence="6">
    <location>
        <position position="177"/>
    </location>
</feature>
<feature type="domain" description="PPIase cyclophilin-type" evidence="5">
    <location>
        <begin position="4"/>
        <end position="176"/>
    </location>
</feature>
<organism evidence="7">
    <name type="scientific">Aureococcus anophagefferens</name>
    <name type="common">Harmful bloom alga</name>
    <dbReference type="NCBI Taxonomy" id="44056"/>
    <lineage>
        <taxon>Eukaryota</taxon>
        <taxon>Sar</taxon>
        <taxon>Stramenopiles</taxon>
        <taxon>Ochrophyta</taxon>
        <taxon>Pelagophyceae</taxon>
        <taxon>Pelagomonadales</taxon>
        <taxon>Pelagomonadaceae</taxon>
        <taxon>Aureococcus</taxon>
    </lineage>
</organism>
<dbReference type="InterPro" id="IPR020892">
    <property type="entry name" value="Cyclophilin-type_PPIase_CS"/>
</dbReference>
<evidence type="ECO:0000313" key="7">
    <source>
        <dbReference type="Proteomes" id="UP000002729"/>
    </source>
</evidence>
<dbReference type="PANTHER" id="PTHR11071">
    <property type="entry name" value="PEPTIDYL-PROLYL CIS-TRANS ISOMERASE"/>
    <property type="match status" value="1"/>
</dbReference>
<dbReference type="GO" id="GO:0016018">
    <property type="term" value="F:cyclosporin A binding"/>
    <property type="evidence" value="ECO:0007669"/>
    <property type="project" value="TreeGrafter"/>
</dbReference>
<sequence length="177" mass="18951">PTCFLDLELDGARLGRLTLRLFADKTPRTAENFRLLCRGDAGYSTATWKKTKRSYEGTAFHRVVPGFVAQGGDFTRGDGTGGESAYAGTPGADALGKFADEPCRMRHDRRGLLSMANSGADTNGSQFFVTLAACRHLDGKHVVFGEVVGGLDLLDKFEAGTPPPPERRVVVAACGEL</sequence>
<dbReference type="InParanoid" id="F0Y4K2"/>
<dbReference type="InterPro" id="IPR024936">
    <property type="entry name" value="Cyclophilin-type_PPIase"/>
</dbReference>
<keyword evidence="3 4" id="KW-0413">Isomerase</keyword>
<protein>
    <recommendedName>
        <fullName evidence="4">Peptidyl-prolyl cis-trans isomerase</fullName>
        <shortName evidence="4">PPIase</shortName>
        <ecNumber evidence="4">5.2.1.8</ecNumber>
    </recommendedName>
</protein>
<name>F0Y4K2_AURAN</name>
<dbReference type="Pfam" id="PF00160">
    <property type="entry name" value="Pro_isomerase"/>
    <property type="match status" value="1"/>
</dbReference>
<dbReference type="PANTHER" id="PTHR11071:SF561">
    <property type="entry name" value="PEPTIDYL-PROLYL CIS-TRANS ISOMERASE D-RELATED"/>
    <property type="match status" value="1"/>
</dbReference>
<evidence type="ECO:0000256" key="3">
    <source>
        <dbReference type="ARBA" id="ARBA00023235"/>
    </source>
</evidence>
<dbReference type="PROSITE" id="PS00170">
    <property type="entry name" value="CSA_PPIASE_1"/>
    <property type="match status" value="1"/>
</dbReference>
<dbReference type="OMA" id="PTFCACS"/>
<gene>
    <name evidence="6" type="ORF">AURANDRAFT_7500</name>
</gene>
<keyword evidence="7" id="KW-1185">Reference proteome</keyword>
<dbReference type="InterPro" id="IPR029000">
    <property type="entry name" value="Cyclophilin-like_dom_sf"/>
</dbReference>
<proteinExistence type="inferred from homology"/>
<feature type="non-terminal residue" evidence="6">
    <location>
        <position position="1"/>
    </location>
</feature>
<dbReference type="GeneID" id="20228975"/>
<dbReference type="GO" id="GO:0005737">
    <property type="term" value="C:cytoplasm"/>
    <property type="evidence" value="ECO:0007669"/>
    <property type="project" value="TreeGrafter"/>
</dbReference>
<dbReference type="Proteomes" id="UP000002729">
    <property type="component" value="Unassembled WGS sequence"/>
</dbReference>
<dbReference type="PRINTS" id="PR00153">
    <property type="entry name" value="CSAPPISMRASE"/>
</dbReference>
<dbReference type="EMBL" id="GL833124">
    <property type="protein sequence ID" value="EGB10136.1"/>
    <property type="molecule type" value="Genomic_DNA"/>
</dbReference>
<dbReference type="SUPFAM" id="SSF50891">
    <property type="entry name" value="Cyclophilin-like"/>
    <property type="match status" value="1"/>
</dbReference>
<dbReference type="InterPro" id="IPR002130">
    <property type="entry name" value="Cyclophilin-type_PPIase_dom"/>
</dbReference>
<evidence type="ECO:0000256" key="4">
    <source>
        <dbReference type="RuleBase" id="RU363019"/>
    </source>
</evidence>
<reference evidence="6 7" key="1">
    <citation type="journal article" date="2011" name="Proc. Natl. Acad. Sci. U.S.A.">
        <title>Niche of harmful alga Aureococcus anophagefferens revealed through ecogenomics.</title>
        <authorList>
            <person name="Gobler C.J."/>
            <person name="Berry D.L."/>
            <person name="Dyhrman S.T."/>
            <person name="Wilhelm S.W."/>
            <person name="Salamov A."/>
            <person name="Lobanov A.V."/>
            <person name="Zhang Y."/>
            <person name="Collier J.L."/>
            <person name="Wurch L.L."/>
            <person name="Kustka A.B."/>
            <person name="Dill B.D."/>
            <person name="Shah M."/>
            <person name="VerBerkmoes N.C."/>
            <person name="Kuo A."/>
            <person name="Terry A."/>
            <person name="Pangilinan J."/>
            <person name="Lindquist E.A."/>
            <person name="Lucas S."/>
            <person name="Paulsen I.T."/>
            <person name="Hattenrath-Lehmann T.K."/>
            <person name="Talmage S.C."/>
            <person name="Walker E.A."/>
            <person name="Koch F."/>
            <person name="Burson A.M."/>
            <person name="Marcoval M.A."/>
            <person name="Tang Y.Z."/>
            <person name="Lecleir G.R."/>
            <person name="Coyne K.J."/>
            <person name="Berg G.M."/>
            <person name="Bertrand E.M."/>
            <person name="Saito M.A."/>
            <person name="Gladyshev V.N."/>
            <person name="Grigoriev I.V."/>
        </authorList>
    </citation>
    <scope>NUCLEOTIDE SEQUENCE [LARGE SCALE GENOMIC DNA]</scope>
    <source>
        <strain evidence="7">CCMP 1984</strain>
    </source>
</reference>
<evidence type="ECO:0000313" key="6">
    <source>
        <dbReference type="EMBL" id="EGB10136.1"/>
    </source>
</evidence>
<dbReference type="eggNOG" id="KOG0865">
    <property type="taxonomic scope" value="Eukaryota"/>
</dbReference>
<evidence type="ECO:0000256" key="1">
    <source>
        <dbReference type="ARBA" id="ARBA00000971"/>
    </source>
</evidence>
<comment type="catalytic activity">
    <reaction evidence="1 4">
        <text>[protein]-peptidylproline (omega=180) = [protein]-peptidylproline (omega=0)</text>
        <dbReference type="Rhea" id="RHEA:16237"/>
        <dbReference type="Rhea" id="RHEA-COMP:10747"/>
        <dbReference type="Rhea" id="RHEA-COMP:10748"/>
        <dbReference type="ChEBI" id="CHEBI:83833"/>
        <dbReference type="ChEBI" id="CHEBI:83834"/>
        <dbReference type="EC" id="5.2.1.8"/>
    </reaction>
</comment>
<evidence type="ECO:0000259" key="5">
    <source>
        <dbReference type="PROSITE" id="PS50072"/>
    </source>
</evidence>
<dbReference type="GO" id="GO:0006457">
    <property type="term" value="P:protein folding"/>
    <property type="evidence" value="ECO:0007669"/>
    <property type="project" value="InterPro"/>
</dbReference>
<comment type="similarity">
    <text evidence="4">Belongs to the cyclophilin-type PPIase family.</text>
</comment>
<dbReference type="AlphaFoldDB" id="F0Y4K2"/>
<dbReference type="Gene3D" id="2.40.100.10">
    <property type="entry name" value="Cyclophilin-like"/>
    <property type="match status" value="1"/>
</dbReference>
<dbReference type="KEGG" id="aaf:AURANDRAFT_7500"/>
<comment type="function">
    <text evidence="4">PPIases accelerate the folding of proteins. It catalyzes the cis-trans isomerization of proline imidic peptide bonds in oligopeptides.</text>
</comment>